<keyword evidence="1" id="KW-0472">Membrane</keyword>
<evidence type="ECO:0000256" key="1">
    <source>
        <dbReference type="SAM" id="Phobius"/>
    </source>
</evidence>
<comment type="caution">
    <text evidence="2">The sequence shown here is derived from an EMBL/GenBank/DDBJ whole genome shotgun (WGS) entry which is preliminary data.</text>
</comment>
<keyword evidence="1" id="KW-0812">Transmembrane</keyword>
<keyword evidence="1" id="KW-1133">Transmembrane helix</keyword>
<reference evidence="2" key="1">
    <citation type="journal article" date="2023" name="Mol. Biol. Evol.">
        <title>Third-Generation Sequencing Reveals the Adaptive Role of the Epigenome in Three Deep-Sea Polychaetes.</title>
        <authorList>
            <person name="Perez M."/>
            <person name="Aroh O."/>
            <person name="Sun Y."/>
            <person name="Lan Y."/>
            <person name="Juniper S.K."/>
            <person name="Young C.R."/>
            <person name="Angers B."/>
            <person name="Qian P.Y."/>
        </authorList>
    </citation>
    <scope>NUCLEOTIDE SEQUENCE</scope>
    <source>
        <strain evidence="2">R07B-5</strain>
    </source>
</reference>
<organism evidence="2 3">
    <name type="scientific">Ridgeia piscesae</name>
    <name type="common">Tubeworm</name>
    <dbReference type="NCBI Taxonomy" id="27915"/>
    <lineage>
        <taxon>Eukaryota</taxon>
        <taxon>Metazoa</taxon>
        <taxon>Spiralia</taxon>
        <taxon>Lophotrochozoa</taxon>
        <taxon>Annelida</taxon>
        <taxon>Polychaeta</taxon>
        <taxon>Sedentaria</taxon>
        <taxon>Canalipalpata</taxon>
        <taxon>Sabellida</taxon>
        <taxon>Siboglinidae</taxon>
        <taxon>Ridgeia</taxon>
    </lineage>
</organism>
<accession>A0AAD9PGQ6</accession>
<dbReference type="Proteomes" id="UP001209878">
    <property type="component" value="Unassembled WGS sequence"/>
</dbReference>
<name>A0AAD9PGQ6_RIDPI</name>
<dbReference type="EMBL" id="JAODUO010000001">
    <property type="protein sequence ID" value="KAK2194218.1"/>
    <property type="molecule type" value="Genomic_DNA"/>
</dbReference>
<proteinExistence type="predicted"/>
<gene>
    <name evidence="2" type="ORF">NP493_1g01029</name>
</gene>
<dbReference type="AlphaFoldDB" id="A0AAD9PGQ6"/>
<evidence type="ECO:0000313" key="3">
    <source>
        <dbReference type="Proteomes" id="UP001209878"/>
    </source>
</evidence>
<keyword evidence="3" id="KW-1185">Reference proteome</keyword>
<feature type="transmembrane region" description="Helical" evidence="1">
    <location>
        <begin position="12"/>
        <end position="29"/>
    </location>
</feature>
<evidence type="ECO:0000313" key="2">
    <source>
        <dbReference type="EMBL" id="KAK2194218.1"/>
    </source>
</evidence>
<sequence length="57" mass="6833">MCSERTMYLWYIYYGLFVRIYISLCKVICRKLTRGKQVLRHGLIASVNHVTIVRRNP</sequence>
<protein>
    <submittedName>
        <fullName evidence="2">Uncharacterized protein</fullName>
    </submittedName>
</protein>